<proteinExistence type="predicted"/>
<organism evidence="3 4">
    <name type="scientific">Halostagnicola larsenii XH-48</name>
    <dbReference type="NCBI Taxonomy" id="797299"/>
    <lineage>
        <taxon>Archaea</taxon>
        <taxon>Methanobacteriati</taxon>
        <taxon>Methanobacteriota</taxon>
        <taxon>Stenosarchaea group</taxon>
        <taxon>Halobacteria</taxon>
        <taxon>Halobacteriales</taxon>
        <taxon>Natrialbaceae</taxon>
        <taxon>Halostagnicola</taxon>
    </lineage>
</organism>
<dbReference type="PANTHER" id="PTHR40547:SF1">
    <property type="entry name" value="SLL0298 PROTEIN"/>
    <property type="match status" value="1"/>
</dbReference>
<feature type="transmembrane region" description="Helical" evidence="1">
    <location>
        <begin position="36"/>
        <end position="60"/>
    </location>
</feature>
<feature type="transmembrane region" description="Helical" evidence="1">
    <location>
        <begin position="114"/>
        <end position="137"/>
    </location>
</feature>
<sequence>MIRDRLAVYRDRVRRELTAAFAENHTPHEVAFSFSIGLFVTSMPTGGLGLGLLAILAYWYAWASKTAMFAAVVVLNPFVKPAVYVGSYQLGSTFLGSDQLVTVKHEAVDTVIELVQFLLVGNVIIGLAMSGIGYLVVLHLTRSYRQREDTSFRSSIVSIALSPFDRRK</sequence>
<dbReference type="EMBL" id="CP007055">
    <property type="protein sequence ID" value="AHF99183.1"/>
    <property type="molecule type" value="Genomic_DNA"/>
</dbReference>
<keyword evidence="4" id="KW-1185">Reference proteome</keyword>
<protein>
    <recommendedName>
        <fullName evidence="2">DUF2062 domain-containing protein</fullName>
    </recommendedName>
</protein>
<keyword evidence="1" id="KW-1133">Transmembrane helix</keyword>
<dbReference type="InterPro" id="IPR018639">
    <property type="entry name" value="DUF2062"/>
</dbReference>
<accession>W0JKQ1</accession>
<dbReference type="GeneID" id="25144853"/>
<keyword evidence="1" id="KW-0812">Transmembrane</keyword>
<dbReference type="OrthoDB" id="329979at2157"/>
<dbReference type="HOGENOM" id="CLU_1590937_0_0_2"/>
<gene>
    <name evidence="3" type="ORF">HALLA_10300</name>
</gene>
<keyword evidence="1" id="KW-0472">Membrane</keyword>
<evidence type="ECO:0000256" key="1">
    <source>
        <dbReference type="SAM" id="Phobius"/>
    </source>
</evidence>
<dbReference type="PANTHER" id="PTHR40547">
    <property type="entry name" value="SLL0298 PROTEIN"/>
    <property type="match status" value="1"/>
</dbReference>
<dbReference type="AlphaFoldDB" id="W0JKQ1"/>
<dbReference type="Pfam" id="PF09835">
    <property type="entry name" value="DUF2062"/>
    <property type="match status" value="1"/>
</dbReference>
<evidence type="ECO:0000313" key="3">
    <source>
        <dbReference type="EMBL" id="AHF99183.1"/>
    </source>
</evidence>
<feature type="domain" description="DUF2062" evidence="2">
    <location>
        <begin position="17"/>
        <end position="148"/>
    </location>
</feature>
<evidence type="ECO:0000259" key="2">
    <source>
        <dbReference type="Pfam" id="PF09835"/>
    </source>
</evidence>
<reference evidence="3 4" key="1">
    <citation type="submission" date="2014-01" db="EMBL/GenBank/DDBJ databases">
        <authorList>
            <consortium name="DOE Joint Genome Institute"/>
            <person name="Anderson I."/>
            <person name="Huntemann M."/>
            <person name="Han J."/>
            <person name="Chen A."/>
            <person name="Kyrpides N."/>
            <person name="Mavromatis K."/>
            <person name="Markowitz V."/>
            <person name="Palaniappan K."/>
            <person name="Ivanova N."/>
            <person name="Schaumberg A."/>
            <person name="Pati A."/>
            <person name="Liolios K."/>
            <person name="Nordberg H.P."/>
            <person name="Cantor M.N."/>
            <person name="Hua S.X."/>
            <person name="Woyke T."/>
        </authorList>
    </citation>
    <scope>NUCLEOTIDE SEQUENCE [LARGE SCALE GENOMIC DNA]</scope>
    <source>
        <strain evidence="3 4">XH-48</strain>
    </source>
</reference>
<dbReference type="KEGG" id="hlr:HALLA_10300"/>
<dbReference type="Proteomes" id="UP000019024">
    <property type="component" value="Chromosome"/>
</dbReference>
<name>W0JKQ1_9EURY</name>
<dbReference type="STRING" id="797299.HALLA_10300"/>
<feature type="transmembrane region" description="Helical" evidence="1">
    <location>
        <begin position="67"/>
        <end position="87"/>
    </location>
</feature>
<evidence type="ECO:0000313" key="4">
    <source>
        <dbReference type="Proteomes" id="UP000019024"/>
    </source>
</evidence>
<dbReference type="eggNOG" id="arCOG06355">
    <property type="taxonomic scope" value="Archaea"/>
</dbReference>
<dbReference type="RefSeq" id="WP_049952391.1">
    <property type="nucleotide sequence ID" value="NZ_CP007055.1"/>
</dbReference>